<sequence length="405" mass="44606">MAASFPNWDITRLLALALRRAQRRRYSSIKSCLRRYDLRTTQLKTRSPRIRTAGSTSTPTPTICPKPNPLWNLTTLIMSRYAESHLNTSGPGDARPTALQIIQDEGLEGALQDRVFLITGVSSGIGIETGRAIAATGAKVFLTARDLKKGQAACESFLKPGRVEMLELDTSKLDSVRACAKAFLKRSSKLNVLICNAGVMHIPTREETADGFEMQLATNYLGHFLLFWLLKDAMLEGGRATGSSSRLVHVSSSGHHASEIVFDDFQLKQDYDPSKAYGQSKLAQIYMANYVDRNLGTEGIHALSLMPGGIATNLQKHFPKEVTDQWAKDPNVLNFMKSPEQGAATTVLAAVGKDWEWKGGKYLEDCQIAAPEPLVPGVKGVKDYAYSEAKEDKLWELTLKTLNLS</sequence>
<dbReference type="EMBL" id="JANPWZ010001372">
    <property type="protein sequence ID" value="KAJ3566307.1"/>
    <property type="molecule type" value="Genomic_DNA"/>
</dbReference>
<dbReference type="VEuPathDB" id="FungiDB:F4678DRAFT_429414"/>
<reference evidence="3" key="1">
    <citation type="submission" date="2022-07" db="EMBL/GenBank/DDBJ databases">
        <title>Genome Sequence of Xylaria arbuscula.</title>
        <authorList>
            <person name="Buettner E."/>
        </authorList>
    </citation>
    <scope>NUCLEOTIDE SEQUENCE</scope>
    <source>
        <strain evidence="3">VT107</strain>
    </source>
</reference>
<dbReference type="Gene3D" id="3.40.50.720">
    <property type="entry name" value="NAD(P)-binding Rossmann-like Domain"/>
    <property type="match status" value="1"/>
</dbReference>
<dbReference type="PRINTS" id="PR00081">
    <property type="entry name" value="GDHRDH"/>
</dbReference>
<organism evidence="3 4">
    <name type="scientific">Xylaria arbuscula</name>
    <dbReference type="NCBI Taxonomy" id="114810"/>
    <lineage>
        <taxon>Eukaryota</taxon>
        <taxon>Fungi</taxon>
        <taxon>Dikarya</taxon>
        <taxon>Ascomycota</taxon>
        <taxon>Pezizomycotina</taxon>
        <taxon>Sordariomycetes</taxon>
        <taxon>Xylariomycetidae</taxon>
        <taxon>Xylariales</taxon>
        <taxon>Xylariaceae</taxon>
        <taxon>Xylaria</taxon>
    </lineage>
</organism>
<comment type="similarity">
    <text evidence="1">Belongs to the short-chain dehydrogenases/reductases (SDR) family.</text>
</comment>
<dbReference type="SUPFAM" id="SSF51735">
    <property type="entry name" value="NAD(P)-binding Rossmann-fold domains"/>
    <property type="match status" value="1"/>
</dbReference>
<name>A0A9W8NB59_9PEZI</name>
<comment type="caution">
    <text evidence="3">The sequence shown here is derived from an EMBL/GenBank/DDBJ whole genome shotgun (WGS) entry which is preliminary data.</text>
</comment>
<dbReference type="AlphaFoldDB" id="A0A9W8NB59"/>
<dbReference type="PANTHER" id="PTHR24320">
    <property type="entry name" value="RETINOL DEHYDROGENASE"/>
    <property type="match status" value="1"/>
</dbReference>
<protein>
    <submittedName>
        <fullName evidence="3">Uncharacterized protein</fullName>
    </submittedName>
</protein>
<dbReference type="InterPro" id="IPR036291">
    <property type="entry name" value="NAD(P)-bd_dom_sf"/>
</dbReference>
<dbReference type="InterPro" id="IPR002347">
    <property type="entry name" value="SDR_fam"/>
</dbReference>
<evidence type="ECO:0000313" key="4">
    <source>
        <dbReference type="Proteomes" id="UP001148614"/>
    </source>
</evidence>
<keyword evidence="4" id="KW-1185">Reference proteome</keyword>
<gene>
    <name evidence="3" type="ORF">NPX13_g7181</name>
</gene>
<accession>A0A9W8NB59</accession>
<keyword evidence="2" id="KW-0560">Oxidoreductase</keyword>
<evidence type="ECO:0000256" key="1">
    <source>
        <dbReference type="ARBA" id="ARBA00006484"/>
    </source>
</evidence>
<dbReference type="PANTHER" id="PTHR24320:SF272">
    <property type="entry name" value="NAD(P)-BINDING ROSSMANN-FOLD SUPERFAMILY PROTEIN"/>
    <property type="match status" value="1"/>
</dbReference>
<evidence type="ECO:0000256" key="2">
    <source>
        <dbReference type="ARBA" id="ARBA00023002"/>
    </source>
</evidence>
<dbReference type="Proteomes" id="UP001148614">
    <property type="component" value="Unassembled WGS sequence"/>
</dbReference>
<proteinExistence type="inferred from homology"/>
<dbReference type="GO" id="GO:0016491">
    <property type="term" value="F:oxidoreductase activity"/>
    <property type="evidence" value="ECO:0007669"/>
    <property type="project" value="UniProtKB-KW"/>
</dbReference>
<dbReference type="Pfam" id="PF00106">
    <property type="entry name" value="adh_short"/>
    <property type="match status" value="1"/>
</dbReference>
<evidence type="ECO:0000313" key="3">
    <source>
        <dbReference type="EMBL" id="KAJ3566307.1"/>
    </source>
</evidence>